<evidence type="ECO:0000256" key="1">
    <source>
        <dbReference type="SAM" id="SignalP"/>
    </source>
</evidence>
<sequence length="62" mass="6421">MSRLVALFVLVALFAVAYAGPQILISDGLGGLGSPIDLLPGEEFHLVNLTPCLGSGTILLKK</sequence>
<reference evidence="2 3" key="1">
    <citation type="journal article" date="2016" name="Genome Biol. Evol.">
        <title>Gene Family Evolution Reflects Adaptation to Soil Environmental Stressors in the Genome of the Collembolan Orchesella cincta.</title>
        <authorList>
            <person name="Faddeeva-Vakhrusheva A."/>
            <person name="Derks M.F."/>
            <person name="Anvar S.Y."/>
            <person name="Agamennone V."/>
            <person name="Suring W."/>
            <person name="Smit S."/>
            <person name="van Straalen N.M."/>
            <person name="Roelofs D."/>
        </authorList>
    </citation>
    <scope>NUCLEOTIDE SEQUENCE [LARGE SCALE GENOMIC DNA]</scope>
    <source>
        <tissue evidence="2">Mixed pool</tissue>
    </source>
</reference>
<dbReference type="AlphaFoldDB" id="A0A1D2NJI0"/>
<evidence type="ECO:0000313" key="2">
    <source>
        <dbReference type="EMBL" id="ODN05126.1"/>
    </source>
</evidence>
<comment type="caution">
    <text evidence="2">The sequence shown here is derived from an EMBL/GenBank/DDBJ whole genome shotgun (WGS) entry which is preliminary data.</text>
</comment>
<accession>A0A1D2NJI0</accession>
<keyword evidence="1" id="KW-0732">Signal</keyword>
<organism evidence="2 3">
    <name type="scientific">Orchesella cincta</name>
    <name type="common">Springtail</name>
    <name type="synonym">Podura cincta</name>
    <dbReference type="NCBI Taxonomy" id="48709"/>
    <lineage>
        <taxon>Eukaryota</taxon>
        <taxon>Metazoa</taxon>
        <taxon>Ecdysozoa</taxon>
        <taxon>Arthropoda</taxon>
        <taxon>Hexapoda</taxon>
        <taxon>Collembola</taxon>
        <taxon>Entomobryomorpha</taxon>
        <taxon>Entomobryoidea</taxon>
        <taxon>Orchesellidae</taxon>
        <taxon>Orchesellinae</taxon>
        <taxon>Orchesella</taxon>
    </lineage>
</organism>
<keyword evidence="3" id="KW-1185">Reference proteome</keyword>
<gene>
    <name evidence="2" type="ORF">Ocin01_01525</name>
</gene>
<name>A0A1D2NJI0_ORCCI</name>
<feature type="signal peptide" evidence="1">
    <location>
        <begin position="1"/>
        <end position="19"/>
    </location>
</feature>
<protein>
    <submittedName>
        <fullName evidence="2">Uncharacterized protein</fullName>
    </submittedName>
</protein>
<proteinExistence type="predicted"/>
<evidence type="ECO:0000313" key="3">
    <source>
        <dbReference type="Proteomes" id="UP000094527"/>
    </source>
</evidence>
<dbReference type="EMBL" id="LJIJ01000029">
    <property type="protein sequence ID" value="ODN05126.1"/>
    <property type="molecule type" value="Genomic_DNA"/>
</dbReference>
<feature type="chain" id="PRO_5008905660" evidence="1">
    <location>
        <begin position="20"/>
        <end position="62"/>
    </location>
</feature>
<dbReference type="Proteomes" id="UP000094527">
    <property type="component" value="Unassembled WGS sequence"/>
</dbReference>